<keyword evidence="9" id="KW-1185">Reference proteome</keyword>
<dbReference type="Pfam" id="PF02687">
    <property type="entry name" value="FtsX"/>
    <property type="match status" value="1"/>
</dbReference>
<dbReference type="Proteomes" id="UP000824633">
    <property type="component" value="Chromosome"/>
</dbReference>
<feature type="transmembrane region" description="Helical" evidence="6">
    <location>
        <begin position="229"/>
        <end position="249"/>
    </location>
</feature>
<protein>
    <submittedName>
        <fullName evidence="8">ABC transporter permease</fullName>
    </submittedName>
</protein>
<keyword evidence="6" id="KW-0813">Transport</keyword>
<evidence type="ECO:0000256" key="4">
    <source>
        <dbReference type="ARBA" id="ARBA00022989"/>
    </source>
</evidence>
<evidence type="ECO:0000256" key="6">
    <source>
        <dbReference type="PIRNR" id="PIRNR018968"/>
    </source>
</evidence>
<dbReference type="PANTHER" id="PTHR46795:SF1">
    <property type="entry name" value="ABC TRANSPORTER PERMEASE PROTEIN"/>
    <property type="match status" value="1"/>
</dbReference>
<dbReference type="PIRSF" id="PIRSF018968">
    <property type="entry name" value="ABC_permease_BceB"/>
    <property type="match status" value="1"/>
</dbReference>
<comment type="subcellular location">
    <subcellularLocation>
        <location evidence="1 6">Cell membrane</location>
        <topology evidence="1 6">Multi-pass membrane protein</topology>
    </subcellularLocation>
</comment>
<dbReference type="InterPro" id="IPR027022">
    <property type="entry name" value="ABC_permease_BceB-typ"/>
</dbReference>
<feature type="transmembrane region" description="Helical" evidence="6">
    <location>
        <begin position="610"/>
        <end position="632"/>
    </location>
</feature>
<dbReference type="InterPro" id="IPR052536">
    <property type="entry name" value="ABC-4_Integral_Memb_Prot"/>
</dbReference>
<evidence type="ECO:0000313" key="9">
    <source>
        <dbReference type="Proteomes" id="UP000824633"/>
    </source>
</evidence>
<feature type="transmembrane region" description="Helical" evidence="6">
    <location>
        <begin position="21"/>
        <end position="40"/>
    </location>
</feature>
<feature type="transmembrane region" description="Helical" evidence="6">
    <location>
        <begin position="199"/>
        <end position="217"/>
    </location>
</feature>
<evidence type="ECO:0000313" key="8">
    <source>
        <dbReference type="EMBL" id="BCZ45613.1"/>
    </source>
</evidence>
<feature type="transmembrane region" description="Helical" evidence="6">
    <location>
        <begin position="279"/>
        <end position="302"/>
    </location>
</feature>
<feature type="transmembrane region" description="Helical" evidence="6">
    <location>
        <begin position="577"/>
        <end position="598"/>
    </location>
</feature>
<organism evidence="8 9">
    <name type="scientific">Clostridium gelidum</name>
    <dbReference type="NCBI Taxonomy" id="704125"/>
    <lineage>
        <taxon>Bacteria</taxon>
        <taxon>Bacillati</taxon>
        <taxon>Bacillota</taxon>
        <taxon>Clostridia</taxon>
        <taxon>Eubacteriales</taxon>
        <taxon>Clostridiaceae</taxon>
        <taxon>Clostridium</taxon>
    </lineage>
</organism>
<keyword evidence="3 6" id="KW-0812">Transmembrane</keyword>
<reference evidence="9" key="1">
    <citation type="submission" date="2021-07" db="EMBL/GenBank/DDBJ databases">
        <title>Complete genome sequencing of a Clostridium isolate.</title>
        <authorList>
            <person name="Ueki A."/>
            <person name="Tonouchi A."/>
        </authorList>
    </citation>
    <scope>NUCLEOTIDE SEQUENCE [LARGE SCALE GENOMIC DNA]</scope>
    <source>
        <strain evidence="9">C5S11</strain>
    </source>
</reference>
<feature type="transmembrane region" description="Helical" evidence="6">
    <location>
        <begin position="155"/>
        <end position="178"/>
    </location>
</feature>
<evidence type="ECO:0000256" key="1">
    <source>
        <dbReference type="ARBA" id="ARBA00004651"/>
    </source>
</evidence>
<feature type="transmembrane region" description="Helical" evidence="6">
    <location>
        <begin position="521"/>
        <end position="546"/>
    </location>
</feature>
<evidence type="ECO:0000259" key="7">
    <source>
        <dbReference type="Pfam" id="PF02687"/>
    </source>
</evidence>
<proteinExistence type="inferred from homology"/>
<dbReference type="EMBL" id="AP024849">
    <property type="protein sequence ID" value="BCZ45613.1"/>
    <property type="molecule type" value="Genomic_DNA"/>
</dbReference>
<keyword evidence="2 6" id="KW-1003">Cell membrane</keyword>
<accession>A0ABM7T127</accession>
<keyword evidence="5 6" id="KW-0472">Membrane</keyword>
<feature type="transmembrane region" description="Helical" evidence="6">
    <location>
        <begin position="60"/>
        <end position="83"/>
    </location>
</feature>
<evidence type="ECO:0000256" key="5">
    <source>
        <dbReference type="ARBA" id="ARBA00023136"/>
    </source>
</evidence>
<gene>
    <name evidence="8" type="ORF">psyc5s11_16800</name>
</gene>
<feature type="domain" description="ABC3 transporter permease C-terminal" evidence="7">
    <location>
        <begin position="63"/>
        <end position="176"/>
    </location>
</feature>
<dbReference type="RefSeq" id="WP_224037192.1">
    <property type="nucleotide sequence ID" value="NZ_AP024849.1"/>
</dbReference>
<keyword evidence="4 6" id="KW-1133">Transmembrane helix</keyword>
<dbReference type="PANTHER" id="PTHR46795">
    <property type="entry name" value="ABC TRANSPORTER PERMEASE-RELATED-RELATED"/>
    <property type="match status" value="1"/>
</dbReference>
<comment type="similarity">
    <text evidence="6">Belongs to the ABC-4 integral membrane protein family.</text>
</comment>
<dbReference type="InterPro" id="IPR003838">
    <property type="entry name" value="ABC3_permease_C"/>
</dbReference>
<evidence type="ECO:0000256" key="2">
    <source>
        <dbReference type="ARBA" id="ARBA00022475"/>
    </source>
</evidence>
<feature type="transmembrane region" description="Helical" evidence="6">
    <location>
        <begin position="104"/>
        <end position="135"/>
    </location>
</feature>
<evidence type="ECO:0000256" key="3">
    <source>
        <dbReference type="ARBA" id="ARBA00022692"/>
    </source>
</evidence>
<name>A0ABM7T127_9CLOT</name>
<sequence>MTFKDVAIKNFKGSIRKYITYYLCNSFIIMTFFMYSTLMFNDKLSNSDQVAKGALDTLKIPSVSLVLFSIVFISYAHSTFIRGRKKEFGLFMSLGMSIGDIRRIIVYENIFIGVAAIILGIISGLVFSRLFFLIIIKSMEITGIEYIIGIKNFLFPIGIFILIYLVNMLVTMISTCKFEIIKLIKEEKKNQYNKINNPRLALVGFGLVLGMSIILYIEVNLTTNLLFESMIIIAIGTYLMISQFGGFLIKISKKNKNKYYKNLLFITNINSKFKENKKIIFITSMLIAVIVFYSGMTLRFYLCAEKEAIKNNTYDITYLELGEKNIIPDEKINEIVKNNGEDIVSKNNIECIYYYGKGIFTSNDEINKLNNANLEVDNGRYVYLTQYEELSDQEEYINHDTKLEIPIKNNIYVLQKSNNLFKDIFRSDIYWLNDVAILNKNDYEFIKKKSDNYEIGNIKLYNFKNWENTYKISVELEDALKNNNIGKPNFRKSNLSFNEDNYLKVASKIGNYKENKQGSAILIFTSSYLGVFFFVAISIILFLKLLSSVDCDKNKYQSMYKIGMTEKEIKKQIEKELLPIFFIGPVIGCGLAFVYSIAFSKGSSIEVSNFIIKCDLIVFMLFLIIQVGFFNICKYKYSRLILESER</sequence>